<dbReference type="OrthoDB" id="678019at2"/>
<dbReference type="SMART" id="SM00409">
    <property type="entry name" value="IG"/>
    <property type="match status" value="9"/>
</dbReference>
<dbReference type="EMBL" id="SBII01000001">
    <property type="protein sequence ID" value="RWX03414.1"/>
    <property type="molecule type" value="Genomic_DNA"/>
</dbReference>
<keyword evidence="1" id="KW-0732">Signal</keyword>
<feature type="domain" description="Immunoglobulin" evidence="3">
    <location>
        <begin position="1833"/>
        <end position="2000"/>
    </location>
</feature>
<dbReference type="InterPro" id="IPR050831">
    <property type="entry name" value="CEA_cell_adhesion"/>
</dbReference>
<accession>A0A444HES6</accession>
<dbReference type="SUPFAM" id="SSF48726">
    <property type="entry name" value="Immunoglobulin"/>
    <property type="match status" value="1"/>
</dbReference>
<feature type="domain" description="Immunoglobulin" evidence="3">
    <location>
        <begin position="572"/>
        <end position="643"/>
    </location>
</feature>
<reference evidence="4 5" key="1">
    <citation type="submission" date="2019-01" db="EMBL/GenBank/DDBJ databases">
        <title>Flavobacterium sp. nov.,isolated from freshwater.</title>
        <authorList>
            <person name="Zhang R."/>
            <person name="Du Z.-J."/>
        </authorList>
    </citation>
    <scope>NUCLEOTIDE SEQUENCE [LARGE SCALE GENOMIC DNA]</scope>
    <source>
        <strain evidence="4 5">1E403</strain>
    </source>
</reference>
<feature type="domain" description="Immunoglobulin" evidence="3">
    <location>
        <begin position="1249"/>
        <end position="1319"/>
    </location>
</feature>
<feature type="domain" description="Immunoglobulin" evidence="3">
    <location>
        <begin position="1328"/>
        <end position="1495"/>
    </location>
</feature>
<name>A0A444HES6_9FLAO</name>
<proteinExistence type="predicted"/>
<evidence type="ECO:0000313" key="5">
    <source>
        <dbReference type="Proteomes" id="UP000287527"/>
    </source>
</evidence>
<dbReference type="Gene3D" id="2.60.40.10">
    <property type="entry name" value="Immunoglobulins"/>
    <property type="match status" value="17"/>
</dbReference>
<dbReference type="Proteomes" id="UP000287527">
    <property type="component" value="Unassembled WGS sequence"/>
</dbReference>
<dbReference type="Pfam" id="PF13585">
    <property type="entry name" value="CHU_C"/>
    <property type="match status" value="1"/>
</dbReference>
<gene>
    <name evidence="4" type="ORF">EPI11_00350</name>
</gene>
<feature type="domain" description="Immunoglobulin" evidence="3">
    <location>
        <begin position="997"/>
        <end position="1067"/>
    </location>
</feature>
<dbReference type="PANTHER" id="PTHR44427">
    <property type="entry name" value="CARCINOEMBRYONIC ANTIGEN-RELATED CELL ADHESION MOLECULE 19"/>
    <property type="match status" value="1"/>
</dbReference>
<keyword evidence="2" id="KW-0325">Glycoprotein</keyword>
<evidence type="ECO:0000256" key="2">
    <source>
        <dbReference type="ARBA" id="ARBA00023180"/>
    </source>
</evidence>
<comment type="caution">
    <text evidence="4">The sequence shown here is derived from an EMBL/GenBank/DDBJ whole genome shotgun (WGS) entry which is preliminary data.</text>
</comment>
<dbReference type="InterPro" id="IPR036179">
    <property type="entry name" value="Ig-like_dom_sf"/>
</dbReference>
<protein>
    <recommendedName>
        <fullName evidence="3">Immunoglobulin domain-containing protein</fullName>
    </recommendedName>
</protein>
<evidence type="ECO:0000313" key="4">
    <source>
        <dbReference type="EMBL" id="RWX03414.1"/>
    </source>
</evidence>
<keyword evidence="5" id="KW-1185">Reference proteome</keyword>
<evidence type="ECO:0000256" key="1">
    <source>
        <dbReference type="ARBA" id="ARBA00022729"/>
    </source>
</evidence>
<dbReference type="InterPro" id="IPR013783">
    <property type="entry name" value="Ig-like_fold"/>
</dbReference>
<organism evidence="4 5">
    <name type="scientific">Flavobacterium cerinum</name>
    <dbReference type="NCBI Taxonomy" id="2502784"/>
    <lineage>
        <taxon>Bacteria</taxon>
        <taxon>Pseudomonadati</taxon>
        <taxon>Bacteroidota</taxon>
        <taxon>Flavobacteriia</taxon>
        <taxon>Flavobacteriales</taxon>
        <taxon>Flavobacteriaceae</taxon>
        <taxon>Flavobacterium</taxon>
    </lineage>
</organism>
<sequence>MSKKNYILYLKFSFFIWLIFLVNGYSQVSVSKPILRFTKACASSTFNSFEFAFTVSNPQEAGVGNSFIVELSNATGSFTVPTVVKTLTGTGATFDPVFFALPLNAYGAGYRLRVRSTVPATTSPVSAAFPAYYAIHNQPFSINNNSGTVQICQGNSYTLSIDNTGTSSSPTFYPALTYKWFKDLTVIPGATGPSLTVTQAGKYYVYTEYGACTEYMFSYSNDVNVAVQAVLTPVLTTTSTSLCPAGTRTLTSSVQTAGYTYVWYRDNAVIAGANTPNYTASQEGLYHLQITGGGCVFETNAIELDAVDFNLAIDPSVTTILIPGDQIDINAITDAISPTYKWYRNNGIIPGATAVSYNVTQKGTYKVEVNEPAPCNITKEAAVTVLYPDQFNLKIQLTPDYQACVSTLATLEINLFDAITGSNIVSILGNTYNYSYKWYKDNVPLAGAATTQLSITDPLQSGFYKLEVTIPDYGVVTSNAIEVKLSFGDVVISGANLICEGAIVALTSNMAGNEYNYQWYKNGVALSAITTPTLGADSEGDYYLIVTNGSCSDQSNTIHIDKAIINVSSVSAVLDLILPGQTKTLTVTTDAVLPQYKWYRNNILLAASTSTLTATQNGVYKVVVTQTSGCNATAEKTFTLEYPTGFDITIANGAYTACTSTTATLNITSFAALTPNGNVDVTAMGYQYQWYRNNVAVTGATSAILSLTSAAQNGDYKLRVTIPDFTPVTSNIITINLAMPAVTISGSSILCAGGTVSLSSDITNAVYTYQWFKNGAAVAGAVASSYTANAAGDYYVVVTGGVCITQSNTIHIVPAQITVSSTNPAVDIILPGQSKTLTVTTTAATPQYKWYRNTILQAESTAAFTATQNGVYKVEVLQTSGCNAAAEKTFTLNYPTGFDISIANGAYTACASTIATLNIASFVALTPNGNVDVTAMGYQYQWYRNNVAVAGATSAILSLTNASQNGDYKLMVTIPDFTPVTSNIITINLAMPAVTISGSGILCAGGTVVVSCDVTAAEYAYQWFKNGAPVVGAVTSSYTANAAGDYYLEITGGICTKQSNTIQIAVAQITVSSTNPAIDIILPGQSKTLTVTTTAVAPQYKWYRNTILQAETTAAFTATQNGVYKVEVLQTSGCNAAAEKTFTLNYPTGFDITIAAGSYTSCTSTTATLNIANFVALTQSGNVDVTAMGYQYQWYRNNVAVAGATSAVLPITNASQNGDYKLMVTIPDFTPVTSNTITINLAVENVVITNSSALCAGSTVTISSGVTGSDYTYQWFKNSIAISGETASVLTANAQGDYYLIVTSGSCTAQSNTVHLQISAITINSVTPVVDVILPGQTKTLIVTTDAAAPQYTWYRNNGVLAGTSASITTAQDGEYKVVVLQTAGCNAAAEKTFTLNYPTGFTITVAATSAYTACTSTTATLDITSFFALTPNGTIDVTAMGYQYQWYKNNVAVTGATSAVLSITDASQNGDYRLGVTIPGFAPITSNTITINLAMPTVSISGSTTLCTGGTSTLTSSITGPLYTYQWFKNGIALGGAAASTFTATAEGDYYVVVTGGVCTKQSNTIHITTAQITINSTNPAVAVILPGQTKIFTVTTNAAAPQYTWYRNNVLLAETSATLSTTQDGIYKVVVMQTVGCNATAEKTFTLNYPNAFQIIIGSGTYAACTSLTATLDITFFVALTTSGNVDVTTMGYQYQWYKNDIAIQGETSGILSLTSALQNGNYKLGVTIPGFAPIASNVITIDLGLEPVAISGTTILCEGGTVLLSADVSDTIYTYQWYKGNIPLANAFSPVLTADAEGEYYIIVTGGNCTIQSNTIQVTQAQIAINTSNPAVDVILPGQTKILTVTTDAAAPQYTWYRNDVVLAETSASLTATEDGEYKVEVLQTTGCSVTGETVFTLEYPTGFTVDIGVNAGYADCTSTTATLDITGFTAQTVMGDINVLVTSYIYQWYKNDVAVAGATSAVLSLNNASQNGEYKMGITIPGYPEVFSNPITVKLSIGPVTIAASGDLCINNPQVVISNNFTDTTYTYTWFKEGVEINAAVNPDYAVTEAGSYYVTVTKDGCTFTSNTVTVMAIDFTLTSVNPLVDIIIQGSNKVLTVITDALQPSFEWYRNNTLLTGETGASLTAVQDGVYKVVVTQNDACTMVKELVLELVYPTGFTMVIAPQGYEECISSQTTLTITEFKAITQNGLIDILGNSFNYSYQWYKGNEIIAGATSAILQVNQSGTYTLQITIPDFGIVTSNAVIIKMAFVNGVTISTDDVFCSENASVTIKSSVVNQAYSYVWYHDGIAITQTGAVITVTDKGSYRLEVSYDGCTIASNILELVPYDMSQVVINVESEMSLPEGTSITVTASGAEKYEWFFNGKLVSIDPSFTITEPGTYSVTATVGECEVTKQFVVGLKENRLLAIPNVVTPNNDGINDQWALPLKYLNETTEIVIYGPDGSIVFRAMHYNNDWPKSDFTYSLKSPVYYYTIMENNKITRRGSITFVK</sequence>
<dbReference type="InterPro" id="IPR003599">
    <property type="entry name" value="Ig_sub"/>
</dbReference>
<dbReference type="RefSeq" id="WP_128387970.1">
    <property type="nucleotide sequence ID" value="NZ_SBII01000001.1"/>
</dbReference>
<feature type="domain" description="Immunoglobulin" evidence="3">
    <location>
        <begin position="1581"/>
        <end position="1652"/>
    </location>
</feature>
<feature type="domain" description="Immunoglobulin" evidence="3">
    <location>
        <begin position="824"/>
        <end position="990"/>
    </location>
</feature>
<feature type="domain" description="Immunoglobulin" evidence="3">
    <location>
        <begin position="1754"/>
        <end position="1822"/>
    </location>
</feature>
<feature type="domain" description="Immunoglobulin" evidence="3">
    <location>
        <begin position="1076"/>
        <end position="1244"/>
    </location>
</feature>
<evidence type="ECO:0000259" key="3">
    <source>
        <dbReference type="SMART" id="SM00409"/>
    </source>
</evidence>
<dbReference type="PANTHER" id="PTHR44427:SF5">
    <property type="entry name" value="V-SET AND IMMUNOGLOBULIN DOMAIN-CONTAINING PROTEIN 10-LIKE"/>
    <property type="match status" value="1"/>
</dbReference>